<evidence type="ECO:0000256" key="1">
    <source>
        <dbReference type="SAM" id="MobiDB-lite"/>
    </source>
</evidence>
<dbReference type="EMBL" id="JXTB01000012">
    <property type="protein sequence ID" value="PON77772.1"/>
    <property type="molecule type" value="Genomic_DNA"/>
</dbReference>
<evidence type="ECO:0000313" key="3">
    <source>
        <dbReference type="Proteomes" id="UP000237105"/>
    </source>
</evidence>
<protein>
    <submittedName>
        <fullName evidence="2">Uncharacterized protein</fullName>
    </submittedName>
</protein>
<accession>A0A2P5DWX6</accession>
<name>A0A2P5DWX6_PARAD</name>
<gene>
    <name evidence="2" type="ORF">PanWU01x14_025280</name>
</gene>
<sequence>MSLLVEVVDSIVSWPIHLVILDDGRPTKTLPKKRNISPPKRPQTQHQKCERTIVSSSSSARPSHSTLDTSIIPPHVTRMLRRFLKTTMKKNEDYTITIPMANEICGIEKHVVYIAKEDIMLISYLKEITAPCI</sequence>
<evidence type="ECO:0000313" key="2">
    <source>
        <dbReference type="EMBL" id="PON77772.1"/>
    </source>
</evidence>
<comment type="caution">
    <text evidence="2">The sequence shown here is derived from an EMBL/GenBank/DDBJ whole genome shotgun (WGS) entry which is preliminary data.</text>
</comment>
<reference evidence="3" key="1">
    <citation type="submission" date="2016-06" db="EMBL/GenBank/DDBJ databases">
        <title>Parallel loss of symbiosis genes in relatives of nitrogen-fixing non-legume Parasponia.</title>
        <authorList>
            <person name="Van Velzen R."/>
            <person name="Holmer R."/>
            <person name="Bu F."/>
            <person name="Rutten L."/>
            <person name="Van Zeijl A."/>
            <person name="Liu W."/>
            <person name="Santuari L."/>
            <person name="Cao Q."/>
            <person name="Sharma T."/>
            <person name="Shen D."/>
            <person name="Roswanjaya Y."/>
            <person name="Wardhani T."/>
            <person name="Kalhor M.S."/>
            <person name="Jansen J."/>
            <person name="Van den Hoogen J."/>
            <person name="Gungor B."/>
            <person name="Hartog M."/>
            <person name="Hontelez J."/>
            <person name="Verver J."/>
            <person name="Yang W.-C."/>
            <person name="Schijlen E."/>
            <person name="Repin R."/>
            <person name="Schilthuizen M."/>
            <person name="Schranz E."/>
            <person name="Heidstra R."/>
            <person name="Miyata K."/>
            <person name="Fedorova E."/>
            <person name="Kohlen W."/>
            <person name="Bisseling T."/>
            <person name="Smit S."/>
            <person name="Geurts R."/>
        </authorList>
    </citation>
    <scope>NUCLEOTIDE SEQUENCE [LARGE SCALE GENOMIC DNA]</scope>
    <source>
        <strain evidence="3">cv. WU1-14</strain>
    </source>
</reference>
<feature type="compositionally biased region" description="Low complexity" evidence="1">
    <location>
        <begin position="55"/>
        <end position="65"/>
    </location>
</feature>
<dbReference type="OrthoDB" id="10394495at2759"/>
<dbReference type="AlphaFoldDB" id="A0A2P5DWX6"/>
<proteinExistence type="predicted"/>
<organism evidence="2 3">
    <name type="scientific">Parasponia andersonii</name>
    <name type="common">Sponia andersonii</name>
    <dbReference type="NCBI Taxonomy" id="3476"/>
    <lineage>
        <taxon>Eukaryota</taxon>
        <taxon>Viridiplantae</taxon>
        <taxon>Streptophyta</taxon>
        <taxon>Embryophyta</taxon>
        <taxon>Tracheophyta</taxon>
        <taxon>Spermatophyta</taxon>
        <taxon>Magnoliopsida</taxon>
        <taxon>eudicotyledons</taxon>
        <taxon>Gunneridae</taxon>
        <taxon>Pentapetalae</taxon>
        <taxon>rosids</taxon>
        <taxon>fabids</taxon>
        <taxon>Rosales</taxon>
        <taxon>Cannabaceae</taxon>
        <taxon>Parasponia</taxon>
    </lineage>
</organism>
<keyword evidence="3" id="KW-1185">Reference proteome</keyword>
<feature type="region of interest" description="Disordered" evidence="1">
    <location>
        <begin position="29"/>
        <end position="68"/>
    </location>
</feature>
<dbReference type="Proteomes" id="UP000237105">
    <property type="component" value="Unassembled WGS sequence"/>
</dbReference>